<gene>
    <name evidence="7" type="ORF">Pmar_PMAR006371</name>
</gene>
<dbReference type="EMBL" id="GG671513">
    <property type="protein sequence ID" value="EER18751.1"/>
    <property type="molecule type" value="Genomic_DNA"/>
</dbReference>
<dbReference type="InParanoid" id="C5K9H9"/>
<dbReference type="InterPro" id="IPR036010">
    <property type="entry name" value="2Fe-2S_ferredoxin-like_sf"/>
</dbReference>
<dbReference type="GeneID" id="9048994"/>
<name>C5K9H9_PERM5</name>
<reference evidence="7 8" key="1">
    <citation type="submission" date="2008-07" db="EMBL/GenBank/DDBJ databases">
        <authorList>
            <person name="El-Sayed N."/>
            <person name="Caler E."/>
            <person name="Inman J."/>
            <person name="Amedeo P."/>
            <person name="Hass B."/>
            <person name="Wortman J."/>
        </authorList>
    </citation>
    <scope>NUCLEOTIDE SEQUENCE [LARGE SCALE GENOMIC DNA]</scope>
    <source>
        <strain evidence="8">ATCC 50983 / TXsc</strain>
    </source>
</reference>
<dbReference type="PROSITE" id="PS00814">
    <property type="entry name" value="ADX"/>
    <property type="match status" value="1"/>
</dbReference>
<dbReference type="GO" id="GO:0051537">
    <property type="term" value="F:2 iron, 2 sulfur cluster binding"/>
    <property type="evidence" value="ECO:0007669"/>
    <property type="project" value="UniProtKB-KW"/>
</dbReference>
<dbReference type="RefSeq" id="XP_002786955.1">
    <property type="nucleotide sequence ID" value="XM_002786909.1"/>
</dbReference>
<evidence type="ECO:0000256" key="2">
    <source>
        <dbReference type="ARBA" id="ARBA00022723"/>
    </source>
</evidence>
<keyword evidence="8" id="KW-1185">Reference proteome</keyword>
<evidence type="ECO:0000256" key="1">
    <source>
        <dbReference type="ARBA" id="ARBA00022714"/>
    </source>
</evidence>
<dbReference type="GO" id="GO:0046872">
    <property type="term" value="F:metal ion binding"/>
    <property type="evidence" value="ECO:0007669"/>
    <property type="project" value="UniProtKB-KW"/>
</dbReference>
<proteinExistence type="predicted"/>
<evidence type="ECO:0000256" key="4">
    <source>
        <dbReference type="ARBA" id="ARBA00023014"/>
    </source>
</evidence>
<evidence type="ECO:0000259" key="6">
    <source>
        <dbReference type="PROSITE" id="PS51085"/>
    </source>
</evidence>
<dbReference type="OMA" id="QDSMAFR"/>
<dbReference type="InterPro" id="IPR001055">
    <property type="entry name" value="Adrenodoxin-like"/>
</dbReference>
<keyword evidence="4" id="KW-0411">Iron-sulfur</keyword>
<dbReference type="InterPro" id="IPR001041">
    <property type="entry name" value="2Fe-2S_ferredoxin-type"/>
</dbReference>
<keyword evidence="2" id="KW-0479">Metal-binding</keyword>
<dbReference type="InterPro" id="IPR012675">
    <property type="entry name" value="Beta-grasp_dom_sf"/>
</dbReference>
<organism evidence="8">
    <name type="scientific">Perkinsus marinus (strain ATCC 50983 / TXsc)</name>
    <dbReference type="NCBI Taxonomy" id="423536"/>
    <lineage>
        <taxon>Eukaryota</taxon>
        <taxon>Sar</taxon>
        <taxon>Alveolata</taxon>
        <taxon>Perkinsozoa</taxon>
        <taxon>Perkinsea</taxon>
        <taxon>Perkinsida</taxon>
        <taxon>Perkinsidae</taxon>
        <taxon>Perkinsus</taxon>
    </lineage>
</organism>
<dbReference type="GO" id="GO:0140647">
    <property type="term" value="P:P450-containing electron transport chain"/>
    <property type="evidence" value="ECO:0007669"/>
    <property type="project" value="InterPro"/>
</dbReference>
<dbReference type="SUPFAM" id="SSF54292">
    <property type="entry name" value="2Fe-2S ferredoxin-like"/>
    <property type="match status" value="1"/>
</dbReference>
<dbReference type="GO" id="GO:0005739">
    <property type="term" value="C:mitochondrion"/>
    <property type="evidence" value="ECO:0007669"/>
    <property type="project" value="TreeGrafter"/>
</dbReference>
<comment type="cofactor">
    <cofactor evidence="5">
        <name>[2Fe-2S] cluster</name>
        <dbReference type="ChEBI" id="CHEBI:190135"/>
    </cofactor>
</comment>
<dbReference type="PANTHER" id="PTHR23426">
    <property type="entry name" value="FERREDOXIN/ADRENODOXIN"/>
    <property type="match status" value="1"/>
</dbReference>
<dbReference type="InterPro" id="IPR018298">
    <property type="entry name" value="Adrenodoxin_Fe-S_BS"/>
</dbReference>
<evidence type="ECO:0000256" key="3">
    <source>
        <dbReference type="ARBA" id="ARBA00023004"/>
    </source>
</evidence>
<dbReference type="PANTHER" id="PTHR23426:SF67">
    <property type="entry name" value="2FE-2S FERREDOXIN-TYPE DOMAIN-CONTAINING PROTEIN"/>
    <property type="match status" value="1"/>
</dbReference>
<sequence>MLSSHLRFKLPVVLSAVRGVPGLRYFSSNNHVLLNFVDSEGNAVKTVSAPVGQSLLEVAHANDIDIEAACGGQCACATCHMILPEDVFKLIPEPDEEELDMLDLAAEVTDTSRLGCQVTVIPEMDKMTIRLPSEALSQML</sequence>
<keyword evidence="3" id="KW-0408">Iron</keyword>
<evidence type="ECO:0000256" key="5">
    <source>
        <dbReference type="ARBA" id="ARBA00034078"/>
    </source>
</evidence>
<accession>C5K9H9</accession>
<dbReference type="PROSITE" id="PS51085">
    <property type="entry name" value="2FE2S_FER_2"/>
    <property type="match status" value="1"/>
</dbReference>
<dbReference type="CDD" id="cd00207">
    <property type="entry name" value="fer2"/>
    <property type="match status" value="1"/>
</dbReference>
<dbReference type="Proteomes" id="UP000007800">
    <property type="component" value="Unassembled WGS sequence"/>
</dbReference>
<dbReference type="AlphaFoldDB" id="C5K9H9"/>
<evidence type="ECO:0000313" key="7">
    <source>
        <dbReference type="EMBL" id="EER18751.1"/>
    </source>
</evidence>
<dbReference type="OrthoDB" id="268593at2759"/>
<dbReference type="PRINTS" id="PR00355">
    <property type="entry name" value="ADRENODOXIN"/>
</dbReference>
<keyword evidence="1" id="KW-0001">2Fe-2S</keyword>
<feature type="domain" description="2Fe-2S ferredoxin-type" evidence="6">
    <location>
        <begin position="30"/>
        <end position="135"/>
    </location>
</feature>
<dbReference type="Gene3D" id="3.10.20.30">
    <property type="match status" value="1"/>
</dbReference>
<evidence type="ECO:0000313" key="8">
    <source>
        <dbReference type="Proteomes" id="UP000007800"/>
    </source>
</evidence>
<dbReference type="GO" id="GO:0009055">
    <property type="term" value="F:electron transfer activity"/>
    <property type="evidence" value="ECO:0007669"/>
    <property type="project" value="TreeGrafter"/>
</dbReference>
<protein>
    <submittedName>
        <fullName evidence="7">Adrenodoxin-type ferredoxin, putative</fullName>
    </submittedName>
</protein>